<protein>
    <submittedName>
        <fullName evidence="8">Chitobiase/beta-hexosaminidase C-terminal domain-containing protein</fullName>
    </submittedName>
</protein>
<dbReference type="Proteomes" id="UP001059380">
    <property type="component" value="Chromosome"/>
</dbReference>
<feature type="domain" description="GH29D-like beta-sandwich" evidence="6">
    <location>
        <begin position="1185"/>
        <end position="1249"/>
    </location>
</feature>
<dbReference type="EMBL" id="CP093313">
    <property type="protein sequence ID" value="UWZ84800.1"/>
    <property type="molecule type" value="Genomic_DNA"/>
</dbReference>
<evidence type="ECO:0000256" key="2">
    <source>
        <dbReference type="ARBA" id="ARBA00022737"/>
    </source>
</evidence>
<dbReference type="SUPFAM" id="SSF117281">
    <property type="entry name" value="Kelch motif"/>
    <property type="match status" value="3"/>
</dbReference>
<dbReference type="KEGG" id="orp:MOP44_02420"/>
<evidence type="ECO:0000259" key="7">
    <source>
        <dbReference type="Pfam" id="PF16640"/>
    </source>
</evidence>
<dbReference type="Gene3D" id="2.60.40.10">
    <property type="entry name" value="Immunoglobulins"/>
    <property type="match status" value="1"/>
</dbReference>
<keyword evidence="5" id="KW-0732">Signal</keyword>
<keyword evidence="4" id="KW-0812">Transmembrane</keyword>
<gene>
    <name evidence="8" type="ORF">MOP44_02420</name>
</gene>
<dbReference type="Pfam" id="PF13290">
    <property type="entry name" value="CHB_HEX_C_1"/>
    <property type="match status" value="2"/>
</dbReference>
<evidence type="ECO:0000256" key="5">
    <source>
        <dbReference type="SAM" id="SignalP"/>
    </source>
</evidence>
<feature type="chain" id="PRO_5039907539" evidence="5">
    <location>
        <begin position="31"/>
        <end position="1440"/>
    </location>
</feature>
<keyword evidence="1" id="KW-0880">Kelch repeat</keyword>
<feature type="domain" description="Bacterial Ig-like" evidence="7">
    <location>
        <begin position="599"/>
        <end position="681"/>
    </location>
</feature>
<dbReference type="Pfam" id="PF07646">
    <property type="entry name" value="Kelch_2"/>
    <property type="match status" value="1"/>
</dbReference>
<dbReference type="InterPro" id="IPR015915">
    <property type="entry name" value="Kelch-typ_b-propeller"/>
</dbReference>
<keyword evidence="4" id="KW-0472">Membrane</keyword>
<evidence type="ECO:0000256" key="4">
    <source>
        <dbReference type="SAM" id="Phobius"/>
    </source>
</evidence>
<dbReference type="Pfam" id="PF16640">
    <property type="entry name" value="Big_3_5"/>
    <property type="match status" value="1"/>
</dbReference>
<evidence type="ECO:0000313" key="9">
    <source>
        <dbReference type="Proteomes" id="UP001059380"/>
    </source>
</evidence>
<dbReference type="InterPro" id="IPR059177">
    <property type="entry name" value="GH29D-like_dom"/>
</dbReference>
<evidence type="ECO:0000313" key="8">
    <source>
        <dbReference type="EMBL" id="UWZ84800.1"/>
    </source>
</evidence>
<organism evidence="8 9">
    <name type="scientific">Occallatibacter riparius</name>
    <dbReference type="NCBI Taxonomy" id="1002689"/>
    <lineage>
        <taxon>Bacteria</taxon>
        <taxon>Pseudomonadati</taxon>
        <taxon>Acidobacteriota</taxon>
        <taxon>Terriglobia</taxon>
        <taxon>Terriglobales</taxon>
        <taxon>Acidobacteriaceae</taxon>
        <taxon>Occallatibacter</taxon>
    </lineage>
</organism>
<dbReference type="RefSeq" id="WP_260794306.1">
    <property type="nucleotide sequence ID" value="NZ_CP093313.1"/>
</dbReference>
<accession>A0A9J7BQ18</accession>
<dbReference type="InterPro" id="IPR013783">
    <property type="entry name" value="Ig-like_fold"/>
</dbReference>
<feature type="region of interest" description="Disordered" evidence="3">
    <location>
        <begin position="1398"/>
        <end position="1417"/>
    </location>
</feature>
<feature type="transmembrane region" description="Helical" evidence="4">
    <location>
        <begin position="1350"/>
        <end position="1367"/>
    </location>
</feature>
<dbReference type="PANTHER" id="PTHR46093">
    <property type="entry name" value="ACYL-COA-BINDING DOMAIN-CONTAINING PROTEIN 5"/>
    <property type="match status" value="1"/>
</dbReference>
<evidence type="ECO:0000256" key="3">
    <source>
        <dbReference type="SAM" id="MobiDB-lite"/>
    </source>
</evidence>
<keyword evidence="2" id="KW-0677">Repeat</keyword>
<reference evidence="8" key="1">
    <citation type="submission" date="2021-04" db="EMBL/GenBank/DDBJ databases">
        <title>Phylogenetic analysis of Acidobacteriaceae.</title>
        <authorList>
            <person name="Qiu L."/>
            <person name="Zhang Q."/>
        </authorList>
    </citation>
    <scope>NUCLEOTIDE SEQUENCE</scope>
    <source>
        <strain evidence="8">DSM 25168</strain>
    </source>
</reference>
<keyword evidence="4" id="KW-1133">Transmembrane helix</keyword>
<dbReference type="PANTHER" id="PTHR46093:SF18">
    <property type="entry name" value="FIBRONECTIN TYPE-III DOMAIN-CONTAINING PROTEIN"/>
    <property type="match status" value="1"/>
</dbReference>
<feature type="signal peptide" evidence="5">
    <location>
        <begin position="1"/>
        <end position="30"/>
    </location>
</feature>
<evidence type="ECO:0000256" key="1">
    <source>
        <dbReference type="ARBA" id="ARBA00022441"/>
    </source>
</evidence>
<feature type="domain" description="GH29D-like beta-sandwich" evidence="6">
    <location>
        <begin position="515"/>
        <end position="579"/>
    </location>
</feature>
<dbReference type="InterPro" id="IPR011498">
    <property type="entry name" value="Kelch_2"/>
</dbReference>
<sequence length="1440" mass="150586">MFSFNGRRPGASLALCLLLFVLSAHIVAFAQTDSPGEWTWVSTPDKGNAPPIYGTLGVPAPANLPPARTAPAFWTDSNGDLWMFGGRNGGVFYNELWKFSMSSRQWAWMGGSQDPLKPGVYGTLGTSDPANAPGARFGAAFWTDAHGKLWMFGGYGLDSTGAYGYLNDLWLLDPASAQWTWKGGLSAFGNNCFTDAGGGLDCSAPPIFGTPGTPAATNTPPGLNFSFAWTDHTGKVWLFGGFGFDQKNYVRYYYNDLWTFDPDSGAWTLQAGTTDGAGSACFQDVNLWYLSCGEPGQYGSLGTAGAGNLPGARSGSTTWVDSAGNLWLFGGQAFDTNGRFSDMNDVWMLNPSTQQWTWMDGMNAVVDYYKEWLSATWGTYGQLAQGNVPPSRWGAPAWKDAQGNIWLFGGIQNGWFGNAGYGWLSDQWKFDPASNQWGWMAGNVNDSFTSISATQGIPGQFNIPASRDGAVIWTDSAGNLWLFGGRTTFDAFNDMWEFQPDNTYRPSVSSPVFSPSQGTYSTPQTVAISASTPGALIYYTTDGTTPSVSSTLYGAPVRVSSTRTLQAIAVAPNYLPSPVAAATFNIAAPGPTPTSTTLSISPASTAFAQQVTLTATVANSGGGSPTGTVTFKTSAKTLGSVPLAQGSAALTVASLPVGSASLTASYSGDAQFAPSTSGAQTALIGTPSSPENQWVWMRGATKAVQSFGTDLSFNYGIRGVPSDQNEPAKRLFPATAVDAGARLWVFGGFGVGQSVNGQLLNDLWVFDPASNQWTWISGGNTVGTACTHSRHTEDICGFHGLYGTRGQAAPGQMPGSRDAATTWFDSQGRLWLFGGEGFDADGNFGELDDMWRFDPATGLWTWIGGSTLLANNGRFDGQDPVFGTLGSPDPANTPGGRSFAATWLDAQGNVWLFGGRAHDVSALGTFGDRSDLWKYAPSANQWTWMGGITDFGGGDIPGAYGTRGVPASANLPGSREDATTWRDASGKFWLFGGWGIDSQGAAGELNDVWRFDPATMQWTWMAGNNLSYGPAVYGTQGQIAPANTPSGRFMTSGWADSAGKFWLWGGRGYDSANQSQLYFNDLWEFDPQSAQWAWIAGEQLTTCPTLGGNCGSAPTYGTPGLPASANIPGGRGGSAVWMGAGDVVWVFGGWGVDPSTQFGFLGDLWKLPVRSAITPATALPAFSVPSGTYTAAQTLQITDATPNAAIYYTTDGSTPSASSTLYTAPLTISASKTIQAIAIAPGASPSAVASASYVIQAPPGLSISAGDATLQPGASATLNVMVLPVNGFTGSVNLAAQITSSPAGAVHLPTLSFGSTSPVNITGTLPANATLTVNTTGPTTVARAHPQRNPWLPAAGSVLGCVLLLGLRRHLRRFRASLALAWLLLAIAGALSGCGGGSGGSAGGGTPKSDPGTSPGKYVITMTATSGTISQTGSITLTVQ</sequence>
<keyword evidence="9" id="KW-1185">Reference proteome</keyword>
<name>A0A9J7BQ18_9BACT</name>
<dbReference type="InterPro" id="IPR032109">
    <property type="entry name" value="Big_3_5"/>
</dbReference>
<feature type="transmembrane region" description="Helical" evidence="4">
    <location>
        <begin position="1379"/>
        <end position="1399"/>
    </location>
</feature>
<dbReference type="Gene3D" id="2.120.10.80">
    <property type="entry name" value="Kelch-type beta propeller"/>
    <property type="match status" value="4"/>
</dbReference>
<evidence type="ECO:0000259" key="6">
    <source>
        <dbReference type="Pfam" id="PF13290"/>
    </source>
</evidence>
<proteinExistence type="predicted"/>